<gene>
    <name evidence="3" type="ORF">NCTC11661_01272</name>
</gene>
<evidence type="ECO:0000256" key="2">
    <source>
        <dbReference type="SAM" id="Phobius"/>
    </source>
</evidence>
<dbReference type="AlphaFoldDB" id="A0A376C109"/>
<reference evidence="3 4" key="1">
    <citation type="submission" date="2018-06" db="EMBL/GenBank/DDBJ databases">
        <authorList>
            <consortium name="Pathogen Informatics"/>
            <person name="Doyle S."/>
        </authorList>
    </citation>
    <scope>NUCLEOTIDE SEQUENCE [LARGE SCALE GENOMIC DNA]</scope>
    <source>
        <strain evidence="3 4">NCTC11661</strain>
    </source>
</reference>
<keyword evidence="2" id="KW-0812">Transmembrane</keyword>
<feature type="region of interest" description="Disordered" evidence="1">
    <location>
        <begin position="167"/>
        <end position="216"/>
    </location>
</feature>
<feature type="compositionally biased region" description="Low complexity" evidence="1">
    <location>
        <begin position="184"/>
        <end position="194"/>
    </location>
</feature>
<evidence type="ECO:0000313" key="4">
    <source>
        <dbReference type="Proteomes" id="UP000255515"/>
    </source>
</evidence>
<feature type="compositionally biased region" description="Polar residues" evidence="1">
    <location>
        <begin position="202"/>
        <end position="216"/>
    </location>
</feature>
<sequence length="269" mass="30198">MRSIGYFLGVALGAPLLFFIISSIFLGPRKVSSPEIFGAAFIGRAFFSSVSSVGWSGAIKEFIFSMPKNLALGYGIVEGANIISNLTTGSNVKNGVGDSIPFFGTNDSIEEIDDAIQSDYAKTATRPLEVQHETKIIVDEKMNNAQGRFDDFENRKVNQYKNENPIHKYKKGKKSPHYGRQQRNRQIQNSRARAYGAEQRSRLSQRYQNRVQSTTQRNYAKSNYGILGFFALAEIFVQHNEKILEKTLNNENNPEAIARKSVKVFATHV</sequence>
<name>A0A376C109_9FLAO</name>
<dbReference type="EMBL" id="UFTJ01000002">
    <property type="protein sequence ID" value="SSZ55873.1"/>
    <property type="molecule type" value="Genomic_DNA"/>
</dbReference>
<feature type="transmembrane region" description="Helical" evidence="2">
    <location>
        <begin position="6"/>
        <end position="26"/>
    </location>
</feature>
<feature type="compositionally biased region" description="Basic residues" evidence="1">
    <location>
        <begin position="167"/>
        <end position="183"/>
    </location>
</feature>
<evidence type="ECO:0000256" key="1">
    <source>
        <dbReference type="SAM" id="MobiDB-lite"/>
    </source>
</evidence>
<proteinExistence type="predicted"/>
<keyword evidence="2" id="KW-1133">Transmembrane helix</keyword>
<evidence type="ECO:0000313" key="3">
    <source>
        <dbReference type="EMBL" id="SSZ55873.1"/>
    </source>
</evidence>
<protein>
    <submittedName>
        <fullName evidence="3">Uncharacterized protein</fullName>
    </submittedName>
</protein>
<organism evidence="3 4">
    <name type="scientific">Bergeyella zoohelcum</name>
    <dbReference type="NCBI Taxonomy" id="1015"/>
    <lineage>
        <taxon>Bacteria</taxon>
        <taxon>Pseudomonadati</taxon>
        <taxon>Bacteroidota</taxon>
        <taxon>Flavobacteriia</taxon>
        <taxon>Flavobacteriales</taxon>
        <taxon>Weeksellaceae</taxon>
        <taxon>Bergeyella</taxon>
    </lineage>
</organism>
<dbReference type="RefSeq" id="WP_002688791.1">
    <property type="nucleotide sequence ID" value="NZ_UFTJ01000002.1"/>
</dbReference>
<keyword evidence="2" id="KW-0472">Membrane</keyword>
<dbReference type="Proteomes" id="UP000255515">
    <property type="component" value="Unassembled WGS sequence"/>
</dbReference>
<accession>A0A376C109</accession>